<evidence type="ECO:0000259" key="3">
    <source>
        <dbReference type="Pfam" id="PF04773"/>
    </source>
</evidence>
<evidence type="ECO:0000256" key="1">
    <source>
        <dbReference type="SAM" id="MobiDB-lite"/>
    </source>
</evidence>
<feature type="chain" id="PRO_5020403981" description="FecR protein domain-containing protein" evidence="2">
    <location>
        <begin position="25"/>
        <end position="400"/>
    </location>
</feature>
<dbReference type="AlphaFoldDB" id="A0A4Q7IMT4"/>
<name>A0A4Q7IMT4_9GAMM</name>
<evidence type="ECO:0000256" key="2">
    <source>
        <dbReference type="SAM" id="SignalP"/>
    </source>
</evidence>
<dbReference type="RefSeq" id="WP_130255759.1">
    <property type="nucleotide sequence ID" value="NZ_PPSX01000041.1"/>
</dbReference>
<proteinExistence type="predicted"/>
<feature type="domain" description="FecR protein" evidence="3">
    <location>
        <begin position="62"/>
        <end position="164"/>
    </location>
</feature>
<evidence type="ECO:0000313" key="4">
    <source>
        <dbReference type="EMBL" id="RZQ52849.1"/>
    </source>
</evidence>
<feature type="region of interest" description="Disordered" evidence="1">
    <location>
        <begin position="199"/>
        <end position="220"/>
    </location>
</feature>
<dbReference type="EMBL" id="PPSX01000041">
    <property type="protein sequence ID" value="RZQ52849.1"/>
    <property type="molecule type" value="Genomic_DNA"/>
</dbReference>
<sequence length="400" mass="43918">MNFNLIKILVISSLAISLPFVTNAQNEQAGKTLLAKGQVEALSKDTQSKRALKRRKPVFKVDNVKTYENSQAQLKMIDGALLALKAQTELNIEEYFLSNDKSSGSVVMELVSGGLRTITGSIKGNTENYKLKTPVGSIGIRGTHYEVEIINGDVFLAVWDGSIEIINLNLPEPLILGKDGSHSFAKLDNTGEVKTFLKPPEQLSSLSSPTSNSKTKQTTNNLSELTSTVVNMPQQIDKQDAYLDDIPSSEKIQKTIEDTSFLNEDSLDSFATEDIEELIEERTGTVIYDQVERFEINSSGGTVNDFNMQMNVDFDAGTVPLGQLSFSDSGGEWFATFNGLINIQGMRLGINYASHGQNLATGNITAQFSDELSKIRGNFNLYEINDIATRSSGLFVIKEK</sequence>
<dbReference type="Gene3D" id="2.60.120.1440">
    <property type="match status" value="1"/>
</dbReference>
<protein>
    <recommendedName>
        <fullName evidence="3">FecR protein domain-containing protein</fullName>
    </recommendedName>
</protein>
<gene>
    <name evidence="4" type="ORF">C1E23_11790</name>
</gene>
<comment type="caution">
    <text evidence="4">The sequence shown here is derived from an EMBL/GenBank/DDBJ whole genome shotgun (WGS) entry which is preliminary data.</text>
</comment>
<dbReference type="PANTHER" id="PTHR38731">
    <property type="entry name" value="LIPL45-RELATED LIPOPROTEIN-RELATED"/>
    <property type="match status" value="1"/>
</dbReference>
<dbReference type="InterPro" id="IPR006860">
    <property type="entry name" value="FecR"/>
</dbReference>
<accession>A0A4Q7IMT4</accession>
<dbReference type="Proteomes" id="UP000291338">
    <property type="component" value="Unassembled WGS sequence"/>
</dbReference>
<reference evidence="4 5" key="1">
    <citation type="submission" date="2018-01" db="EMBL/GenBank/DDBJ databases">
        <title>Co-occurrence of chitin degradation, pigmentation and bioactivity in marine Pseudoalteromonas.</title>
        <authorList>
            <person name="Paulsen S."/>
            <person name="Gram L."/>
            <person name="Machado H."/>
        </authorList>
    </citation>
    <scope>NUCLEOTIDE SEQUENCE [LARGE SCALE GENOMIC DNA]</scope>
    <source>
        <strain evidence="4 5">S3898</strain>
    </source>
</reference>
<organism evidence="4 5">
    <name type="scientific">Pseudoalteromonas phenolica</name>
    <dbReference type="NCBI Taxonomy" id="161398"/>
    <lineage>
        <taxon>Bacteria</taxon>
        <taxon>Pseudomonadati</taxon>
        <taxon>Pseudomonadota</taxon>
        <taxon>Gammaproteobacteria</taxon>
        <taxon>Alteromonadales</taxon>
        <taxon>Pseudoalteromonadaceae</taxon>
        <taxon>Pseudoalteromonas</taxon>
    </lineage>
</organism>
<keyword evidence="2" id="KW-0732">Signal</keyword>
<feature type="signal peptide" evidence="2">
    <location>
        <begin position="1"/>
        <end position="24"/>
    </location>
</feature>
<evidence type="ECO:0000313" key="5">
    <source>
        <dbReference type="Proteomes" id="UP000291338"/>
    </source>
</evidence>
<dbReference type="Pfam" id="PF04773">
    <property type="entry name" value="FecR"/>
    <property type="match status" value="1"/>
</dbReference>